<accession>A0A7Z2NTV1</accession>
<sequence length="72" mass="7991">MDHMIDPSIRNVVGMFALLALIAIWAVIVASFSPLIGGLPILVQAPIYILAGIIWVLPARPLMRWVVTGRWR</sequence>
<feature type="transmembrane region" description="Helical" evidence="1">
    <location>
        <begin position="12"/>
        <end position="32"/>
    </location>
</feature>
<organism evidence="2 3">
    <name type="scientific">Sphingomonas changnyeongensis</name>
    <dbReference type="NCBI Taxonomy" id="2698679"/>
    <lineage>
        <taxon>Bacteria</taxon>
        <taxon>Pseudomonadati</taxon>
        <taxon>Pseudomonadota</taxon>
        <taxon>Alphaproteobacteria</taxon>
        <taxon>Sphingomonadales</taxon>
        <taxon>Sphingomonadaceae</taxon>
        <taxon>Sphingomonas</taxon>
    </lineage>
</organism>
<evidence type="ECO:0000313" key="2">
    <source>
        <dbReference type="EMBL" id="QHL89572.1"/>
    </source>
</evidence>
<dbReference type="Pfam" id="PF11003">
    <property type="entry name" value="DUF2842"/>
    <property type="match status" value="1"/>
</dbReference>
<keyword evidence="3" id="KW-1185">Reference proteome</keyword>
<name>A0A7Z2NTV1_9SPHN</name>
<dbReference type="InterPro" id="IPR021265">
    <property type="entry name" value="DUF2842"/>
</dbReference>
<keyword evidence="1" id="KW-0812">Transmembrane</keyword>
<dbReference type="KEGG" id="schy:GVO57_00425"/>
<gene>
    <name evidence="2" type="ORF">GVO57_00425</name>
</gene>
<keyword evidence="1" id="KW-1133">Transmembrane helix</keyword>
<dbReference type="AlphaFoldDB" id="A0A7Z2NTV1"/>
<proteinExistence type="predicted"/>
<protein>
    <submittedName>
        <fullName evidence="2">DUF2842 domain-containing protein</fullName>
    </submittedName>
</protein>
<keyword evidence="1" id="KW-0472">Membrane</keyword>
<reference evidence="2 3" key="1">
    <citation type="submission" date="2020-01" db="EMBL/GenBank/DDBJ databases">
        <title>Sphingomonas sp. C33 whole genome sequece.</title>
        <authorList>
            <person name="Park C."/>
        </authorList>
    </citation>
    <scope>NUCLEOTIDE SEQUENCE [LARGE SCALE GENOMIC DNA]</scope>
    <source>
        <strain evidence="2 3">C33</strain>
    </source>
</reference>
<evidence type="ECO:0000313" key="3">
    <source>
        <dbReference type="Proteomes" id="UP000464468"/>
    </source>
</evidence>
<feature type="transmembrane region" description="Helical" evidence="1">
    <location>
        <begin position="38"/>
        <end position="57"/>
    </location>
</feature>
<evidence type="ECO:0000256" key="1">
    <source>
        <dbReference type="SAM" id="Phobius"/>
    </source>
</evidence>
<dbReference type="EMBL" id="CP047895">
    <property type="protein sequence ID" value="QHL89572.1"/>
    <property type="molecule type" value="Genomic_DNA"/>
</dbReference>
<dbReference type="Proteomes" id="UP000464468">
    <property type="component" value="Chromosome"/>
</dbReference>